<dbReference type="Proteomes" id="UP001499942">
    <property type="component" value="Unassembled WGS sequence"/>
</dbReference>
<evidence type="ECO:0008006" key="4">
    <source>
        <dbReference type="Google" id="ProtNLM"/>
    </source>
</evidence>
<evidence type="ECO:0000256" key="1">
    <source>
        <dbReference type="SAM" id="MobiDB-lite"/>
    </source>
</evidence>
<keyword evidence="3" id="KW-1185">Reference proteome</keyword>
<proteinExistence type="predicted"/>
<dbReference type="EMBL" id="BAAASR010000002">
    <property type="protein sequence ID" value="GAA2476062.1"/>
    <property type="molecule type" value="Genomic_DNA"/>
</dbReference>
<name>A0ABN3L1I8_9ACTN</name>
<comment type="caution">
    <text evidence="2">The sequence shown here is derived from an EMBL/GenBank/DDBJ whole genome shotgun (WGS) entry which is preliminary data.</text>
</comment>
<dbReference type="RefSeq" id="WP_344355335.1">
    <property type="nucleotide sequence ID" value="NZ_BAAASR010000002.1"/>
</dbReference>
<reference evidence="2 3" key="1">
    <citation type="journal article" date="2019" name="Int. J. Syst. Evol. Microbiol.">
        <title>The Global Catalogue of Microorganisms (GCM) 10K type strain sequencing project: providing services to taxonomists for standard genome sequencing and annotation.</title>
        <authorList>
            <consortium name="The Broad Institute Genomics Platform"/>
            <consortium name="The Broad Institute Genome Sequencing Center for Infectious Disease"/>
            <person name="Wu L."/>
            <person name="Ma J."/>
        </authorList>
    </citation>
    <scope>NUCLEOTIDE SEQUENCE [LARGE SCALE GENOMIC DNA]</scope>
    <source>
        <strain evidence="2 3">JCM 5062</strain>
    </source>
</reference>
<accession>A0ABN3L1I8</accession>
<gene>
    <name evidence="2" type="ORF">GCM10010393_02500</name>
</gene>
<evidence type="ECO:0000313" key="3">
    <source>
        <dbReference type="Proteomes" id="UP001499942"/>
    </source>
</evidence>
<sequence>MSTVLIVVALVVVFAAVVAAVLYAGPGRGAGRRGRGLKRRFGPEYERTVARHDGDTKAAERELAERVRLHGDLRPRPLSPEAREQYVALWAGLQEQFVDAPRQAVSEADRLLGKLAEDRGFPAASAYEEQVAALSVHHADHVDGYRRVHRTAHMDGRDQTAGTEELRAAMVDARRLFEELVTEHAEDHARHAPRRRADRGNRLHAPWPKGSGA</sequence>
<organism evidence="2 3">
    <name type="scientific">Streptomyces gobitricini</name>
    <dbReference type="NCBI Taxonomy" id="68211"/>
    <lineage>
        <taxon>Bacteria</taxon>
        <taxon>Bacillati</taxon>
        <taxon>Actinomycetota</taxon>
        <taxon>Actinomycetes</taxon>
        <taxon>Kitasatosporales</taxon>
        <taxon>Streptomycetaceae</taxon>
        <taxon>Streptomyces</taxon>
    </lineage>
</organism>
<evidence type="ECO:0000313" key="2">
    <source>
        <dbReference type="EMBL" id="GAA2476062.1"/>
    </source>
</evidence>
<feature type="region of interest" description="Disordered" evidence="1">
    <location>
        <begin position="184"/>
        <end position="213"/>
    </location>
</feature>
<protein>
    <recommendedName>
        <fullName evidence="4">Secreted protein</fullName>
    </recommendedName>
</protein>